<dbReference type="GO" id="GO:0051539">
    <property type="term" value="F:4 iron, 4 sulfur cluster binding"/>
    <property type="evidence" value="ECO:0007669"/>
    <property type="project" value="InterPro"/>
</dbReference>
<keyword evidence="4" id="KW-0288">FMN</keyword>
<dbReference type="GO" id="GO:0045333">
    <property type="term" value="P:cellular respiration"/>
    <property type="evidence" value="ECO:0007669"/>
    <property type="project" value="TreeGrafter"/>
</dbReference>
<organism evidence="6">
    <name type="scientific">marine metagenome</name>
    <dbReference type="NCBI Taxonomy" id="408172"/>
    <lineage>
        <taxon>unclassified sequences</taxon>
        <taxon>metagenomes</taxon>
        <taxon>ecological metagenomes</taxon>
    </lineage>
</organism>
<dbReference type="PANTHER" id="PTHR11780:SF10">
    <property type="entry name" value="NADH DEHYDROGENASE [UBIQUINONE] FLAVOPROTEIN 1, MITOCHONDRIAL"/>
    <property type="match status" value="1"/>
</dbReference>
<accession>A0A382CBV3</accession>
<dbReference type="PANTHER" id="PTHR11780">
    <property type="entry name" value="NADH-UBIQUINONE OXIDOREDUCTASE FLAVOPROTEIN 1 NDUFV1"/>
    <property type="match status" value="1"/>
</dbReference>
<comment type="cofactor">
    <cofactor evidence="2">
        <name>[4Fe-4S] cluster</name>
        <dbReference type="ChEBI" id="CHEBI:49883"/>
    </cofactor>
</comment>
<gene>
    <name evidence="6" type="ORF">METZ01_LOCUS176410</name>
</gene>
<dbReference type="Pfam" id="PF10589">
    <property type="entry name" value="NADH_4Fe-4S"/>
    <property type="match status" value="1"/>
</dbReference>
<dbReference type="InterPro" id="IPR037207">
    <property type="entry name" value="Nuop51_4Fe4S-bd_sf"/>
</dbReference>
<proteinExistence type="predicted"/>
<feature type="domain" description="NADH-ubiquinone oxidoreductase 51kDa subunit iron-sulphur binding" evidence="5">
    <location>
        <begin position="1"/>
        <end position="35"/>
    </location>
</feature>
<evidence type="ECO:0000256" key="2">
    <source>
        <dbReference type="ARBA" id="ARBA00001966"/>
    </source>
</evidence>
<name>A0A382CBV3_9ZZZZ</name>
<dbReference type="InterPro" id="IPR001949">
    <property type="entry name" value="NADH-UbQ_OxRdtase_51kDa_CS"/>
</dbReference>
<protein>
    <recommendedName>
        <fullName evidence="5">NADH-ubiquinone oxidoreductase 51kDa subunit iron-sulphur binding domain-containing protein</fullName>
    </recommendedName>
</protein>
<dbReference type="PROSITE" id="PS00645">
    <property type="entry name" value="COMPLEX1_51K_2"/>
    <property type="match status" value="1"/>
</dbReference>
<dbReference type="EMBL" id="UINC01033769">
    <property type="protein sequence ID" value="SVB23556.1"/>
    <property type="molecule type" value="Genomic_DNA"/>
</dbReference>
<dbReference type="InterPro" id="IPR019575">
    <property type="entry name" value="Nuop51_4Fe4S-bd"/>
</dbReference>
<dbReference type="SMART" id="SM00928">
    <property type="entry name" value="NADH_4Fe-4S"/>
    <property type="match status" value="1"/>
</dbReference>
<dbReference type="GO" id="GO:0010181">
    <property type="term" value="F:FMN binding"/>
    <property type="evidence" value="ECO:0007669"/>
    <property type="project" value="InterPro"/>
</dbReference>
<keyword evidence="3" id="KW-0285">Flavoprotein</keyword>
<dbReference type="GO" id="GO:0008137">
    <property type="term" value="F:NADH dehydrogenase (ubiquinone) activity"/>
    <property type="evidence" value="ECO:0007669"/>
    <property type="project" value="InterPro"/>
</dbReference>
<evidence type="ECO:0000313" key="6">
    <source>
        <dbReference type="EMBL" id="SVB23556.1"/>
    </source>
</evidence>
<dbReference type="Gene3D" id="1.20.1440.230">
    <property type="entry name" value="NADH-ubiquinone oxidoreductase 51kDa subunit, iron-sulphur binding domain"/>
    <property type="match status" value="1"/>
</dbReference>
<dbReference type="AlphaFoldDB" id="A0A382CBV3"/>
<comment type="cofactor">
    <cofactor evidence="1">
        <name>FMN</name>
        <dbReference type="ChEBI" id="CHEBI:58210"/>
    </cofactor>
</comment>
<evidence type="ECO:0000256" key="4">
    <source>
        <dbReference type="ARBA" id="ARBA00022643"/>
    </source>
</evidence>
<dbReference type="InterPro" id="IPR050837">
    <property type="entry name" value="ComplexI_51kDa_subunit"/>
</dbReference>
<sequence length="142" mass="15941">AHESCGQCTPCRNGTPWVRDIVKRIASGGGRQTKIKRPRFGITESGRWGDTGEMEEVYEDLELLESVANNIANVDTMTWDTICVFGIAVSWPAVSYLRKFRPEFEACIRDGKCTVLPVDEATVTPEENYAYQQRIIPQVIQG</sequence>
<evidence type="ECO:0000256" key="3">
    <source>
        <dbReference type="ARBA" id="ARBA00022630"/>
    </source>
</evidence>
<dbReference type="GO" id="GO:0003954">
    <property type="term" value="F:NADH dehydrogenase activity"/>
    <property type="evidence" value="ECO:0007669"/>
    <property type="project" value="TreeGrafter"/>
</dbReference>
<evidence type="ECO:0000256" key="1">
    <source>
        <dbReference type="ARBA" id="ARBA00001917"/>
    </source>
</evidence>
<feature type="non-terminal residue" evidence="6">
    <location>
        <position position="1"/>
    </location>
</feature>
<reference evidence="6" key="1">
    <citation type="submission" date="2018-05" db="EMBL/GenBank/DDBJ databases">
        <authorList>
            <person name="Lanie J.A."/>
            <person name="Ng W.-L."/>
            <person name="Kazmierczak K.M."/>
            <person name="Andrzejewski T.M."/>
            <person name="Davidsen T.M."/>
            <person name="Wayne K.J."/>
            <person name="Tettelin H."/>
            <person name="Glass J.I."/>
            <person name="Rusch D."/>
            <person name="Podicherti R."/>
            <person name="Tsui H.-C.T."/>
            <person name="Winkler M.E."/>
        </authorList>
    </citation>
    <scope>NUCLEOTIDE SEQUENCE</scope>
</reference>
<dbReference type="SUPFAM" id="SSF140490">
    <property type="entry name" value="Nqo1C-terminal domain-like"/>
    <property type="match status" value="2"/>
</dbReference>
<evidence type="ECO:0000259" key="5">
    <source>
        <dbReference type="SMART" id="SM00928"/>
    </source>
</evidence>